<evidence type="ECO:0000313" key="5">
    <source>
        <dbReference type="Proteomes" id="UP000288669"/>
    </source>
</evidence>
<dbReference type="InterPro" id="IPR036979">
    <property type="entry name" value="CM_dom_sf"/>
</dbReference>
<gene>
    <name evidence="4" type="ORF">CBF30_06890</name>
</gene>
<dbReference type="InterPro" id="IPR011279">
    <property type="entry name" value="Chorismate_mutase_GmP"/>
</dbReference>
<dbReference type="GO" id="GO:0004106">
    <property type="term" value="F:chorismate mutase activity"/>
    <property type="evidence" value="ECO:0007669"/>
    <property type="project" value="InterPro"/>
</dbReference>
<organism evidence="4 5">
    <name type="scientific">Vagococcus entomophilus</name>
    <dbReference type="NCBI Taxonomy" id="1160095"/>
    <lineage>
        <taxon>Bacteria</taxon>
        <taxon>Bacillati</taxon>
        <taxon>Bacillota</taxon>
        <taxon>Bacilli</taxon>
        <taxon>Lactobacillales</taxon>
        <taxon>Enterococcaceae</taxon>
        <taxon>Vagococcus</taxon>
    </lineage>
</organism>
<dbReference type="AlphaFoldDB" id="A0A430AGF9"/>
<evidence type="ECO:0000256" key="2">
    <source>
        <dbReference type="SAM" id="Coils"/>
    </source>
</evidence>
<protein>
    <submittedName>
        <fullName evidence="4">Chorismate mutase</fullName>
    </submittedName>
</protein>
<dbReference type="NCBIfam" id="TIGR01805">
    <property type="entry name" value="CM_mono_grmpos"/>
    <property type="match status" value="1"/>
</dbReference>
<dbReference type="Gene3D" id="1.20.59.10">
    <property type="entry name" value="Chorismate mutase"/>
    <property type="match status" value="1"/>
</dbReference>
<sequence>MPLTFFKKSWLINEKIKRGKCMLENERRKIDQLDQEIIRLLEQRFDTVQTIAKVKKEQSIPILDESREQIILEKVASYVTNKSYVSAIQTIYQEMMSSSRAYQKKQMD</sequence>
<dbReference type="PANTHER" id="PTHR38041">
    <property type="entry name" value="CHORISMATE MUTASE"/>
    <property type="match status" value="1"/>
</dbReference>
<dbReference type="SMART" id="SM00830">
    <property type="entry name" value="CM_2"/>
    <property type="match status" value="1"/>
</dbReference>
<dbReference type="PROSITE" id="PS51168">
    <property type="entry name" value="CHORISMATE_MUT_2"/>
    <property type="match status" value="1"/>
</dbReference>
<dbReference type="Pfam" id="PF01817">
    <property type="entry name" value="CM_2"/>
    <property type="match status" value="1"/>
</dbReference>
<evidence type="ECO:0000259" key="3">
    <source>
        <dbReference type="PROSITE" id="PS51168"/>
    </source>
</evidence>
<dbReference type="PANTHER" id="PTHR38041:SF1">
    <property type="entry name" value="CHORISMATE MUTASE"/>
    <property type="match status" value="1"/>
</dbReference>
<dbReference type="SUPFAM" id="SSF48600">
    <property type="entry name" value="Chorismate mutase II"/>
    <property type="match status" value="1"/>
</dbReference>
<dbReference type="InterPro" id="IPR051331">
    <property type="entry name" value="Chorismate_mutase-related"/>
</dbReference>
<accession>A0A430AGF9</accession>
<name>A0A430AGF9_9ENTE</name>
<feature type="coiled-coil region" evidence="2">
    <location>
        <begin position="16"/>
        <end position="43"/>
    </location>
</feature>
<dbReference type="EMBL" id="NGJZ01000002">
    <property type="protein sequence ID" value="RSU06981.1"/>
    <property type="molecule type" value="Genomic_DNA"/>
</dbReference>
<keyword evidence="1" id="KW-0413">Isomerase</keyword>
<dbReference type="OrthoDB" id="9802281at2"/>
<keyword evidence="2" id="KW-0175">Coiled coil</keyword>
<proteinExistence type="predicted"/>
<comment type="caution">
    <text evidence="4">The sequence shown here is derived from an EMBL/GenBank/DDBJ whole genome shotgun (WGS) entry which is preliminary data.</text>
</comment>
<dbReference type="GO" id="GO:0046417">
    <property type="term" value="P:chorismate metabolic process"/>
    <property type="evidence" value="ECO:0007669"/>
    <property type="project" value="InterPro"/>
</dbReference>
<reference evidence="4 5" key="1">
    <citation type="submission" date="2017-05" db="EMBL/GenBank/DDBJ databases">
        <title>Vagococcus spp. assemblies.</title>
        <authorList>
            <person name="Gulvik C.A."/>
        </authorList>
    </citation>
    <scope>NUCLEOTIDE SEQUENCE [LARGE SCALE GENOMIC DNA]</scope>
    <source>
        <strain evidence="4 5">DSM 24756</strain>
    </source>
</reference>
<feature type="domain" description="Chorismate mutase" evidence="3">
    <location>
        <begin position="17"/>
        <end position="107"/>
    </location>
</feature>
<dbReference type="InterPro" id="IPR002701">
    <property type="entry name" value="CM_II_prokaryot"/>
</dbReference>
<dbReference type="Proteomes" id="UP000288669">
    <property type="component" value="Unassembled WGS sequence"/>
</dbReference>
<evidence type="ECO:0000313" key="4">
    <source>
        <dbReference type="EMBL" id="RSU06981.1"/>
    </source>
</evidence>
<evidence type="ECO:0000256" key="1">
    <source>
        <dbReference type="ARBA" id="ARBA00023235"/>
    </source>
</evidence>
<dbReference type="InterPro" id="IPR036263">
    <property type="entry name" value="Chorismate_II_sf"/>
</dbReference>
<keyword evidence="5" id="KW-1185">Reference proteome</keyword>
<dbReference type="GO" id="GO:0009697">
    <property type="term" value="P:salicylic acid biosynthetic process"/>
    <property type="evidence" value="ECO:0007669"/>
    <property type="project" value="TreeGrafter"/>
</dbReference>